<evidence type="ECO:0000313" key="3">
    <source>
        <dbReference type="Proteomes" id="UP000194360"/>
    </source>
</evidence>
<dbReference type="Pfam" id="PF18844">
    <property type="entry name" value="baeRF_family2"/>
    <property type="match status" value="1"/>
</dbReference>
<organism evidence="2 3">
    <name type="scientific">Pseudonocardia autotrophica</name>
    <name type="common">Amycolata autotrophica</name>
    <name type="synonym">Nocardia autotrophica</name>
    <dbReference type="NCBI Taxonomy" id="2074"/>
    <lineage>
        <taxon>Bacteria</taxon>
        <taxon>Bacillati</taxon>
        <taxon>Actinomycetota</taxon>
        <taxon>Actinomycetes</taxon>
        <taxon>Pseudonocardiales</taxon>
        <taxon>Pseudonocardiaceae</taxon>
        <taxon>Pseudonocardia</taxon>
    </lineage>
</organism>
<sequence>MGMRTDWIRHLNDDDGPFATVVLDATHDTADATERYRLRWRDLRERLADDGADERTLSVLDDAVVDAPAPSGTAGRVLVAAPDGVLLDRHTEVPPERGTATWGPVPELLPVLAAVGEQVPTVVVAIDNTGGEIRAVDGTVETVGSDSSGPVHKANTAGPGEGGADARVEETWKRNAQAVAERVDKLVRGGNADLLVVAGDAPARARLRDELASASAEIMAEIENTGGTVPEQVDDTVRAAADEVRERRRSAAVAGYATASGRDGGLAVTGLGDVVAAARAHAVETLVIDPSSVPGTELLVGADPTAVAQKPDELLDDGPTTSAPAVGVLVRAVAGADAGIVLAAPGDDVTLVDGLGAVLRFPIGPAA</sequence>
<name>A0A1Y2N8I5_PSEAH</name>
<dbReference type="EMBL" id="MIGB01000003">
    <property type="protein sequence ID" value="OSY43238.1"/>
    <property type="molecule type" value="Genomic_DNA"/>
</dbReference>
<evidence type="ECO:0008006" key="4">
    <source>
        <dbReference type="Google" id="ProtNLM"/>
    </source>
</evidence>
<keyword evidence="3" id="KW-1185">Reference proteome</keyword>
<dbReference type="Proteomes" id="UP000194360">
    <property type="component" value="Unassembled WGS sequence"/>
</dbReference>
<comment type="caution">
    <text evidence="2">The sequence shown here is derived from an EMBL/GenBank/DDBJ whole genome shotgun (WGS) entry which is preliminary data.</text>
</comment>
<dbReference type="OrthoDB" id="5179393at2"/>
<proteinExistence type="predicted"/>
<dbReference type="AlphaFoldDB" id="A0A1Y2N8I5"/>
<dbReference type="InterPro" id="IPR040701">
    <property type="entry name" value="Bact_RF_family2"/>
</dbReference>
<feature type="region of interest" description="Disordered" evidence="1">
    <location>
        <begin position="141"/>
        <end position="165"/>
    </location>
</feature>
<dbReference type="RefSeq" id="WP_085911150.1">
    <property type="nucleotide sequence ID" value="NZ_AP018920.1"/>
</dbReference>
<reference evidence="2 3" key="1">
    <citation type="submission" date="2016-09" db="EMBL/GenBank/DDBJ databases">
        <title>Pseudonocardia autotrophica DSM535, a candidate organism with high potential of specific P450 cytochromes.</title>
        <authorList>
            <person name="Grumaz C."/>
            <person name="Vainshtein Y."/>
            <person name="Kirstahler P."/>
            <person name="Sohn K."/>
        </authorList>
    </citation>
    <scope>NUCLEOTIDE SEQUENCE [LARGE SCALE GENOMIC DNA]</scope>
    <source>
        <strain evidence="2 3">DSM 535</strain>
    </source>
</reference>
<dbReference type="STRING" id="2074.BG845_00843"/>
<accession>A0A1Y2N8I5</accession>
<evidence type="ECO:0000256" key="1">
    <source>
        <dbReference type="SAM" id="MobiDB-lite"/>
    </source>
</evidence>
<gene>
    <name evidence="2" type="ORF">BG845_00843</name>
</gene>
<protein>
    <recommendedName>
        <fullName evidence="4">Peptide chain release factor 1</fullName>
    </recommendedName>
</protein>
<evidence type="ECO:0000313" key="2">
    <source>
        <dbReference type="EMBL" id="OSY43238.1"/>
    </source>
</evidence>